<evidence type="ECO:0000313" key="2">
    <source>
        <dbReference type="EMBL" id="CAG8448463.1"/>
    </source>
</evidence>
<keyword evidence="1" id="KW-0175">Coiled coil</keyword>
<comment type="caution">
    <text evidence="2">The sequence shown here is derived from an EMBL/GenBank/DDBJ whole genome shotgun (WGS) entry which is preliminary data.</text>
</comment>
<evidence type="ECO:0000256" key="1">
    <source>
        <dbReference type="SAM" id="Coils"/>
    </source>
</evidence>
<dbReference type="AlphaFoldDB" id="A0A9N8VA60"/>
<feature type="non-terminal residue" evidence="2">
    <location>
        <position position="89"/>
    </location>
</feature>
<dbReference type="EMBL" id="CAJVPY010000078">
    <property type="protein sequence ID" value="CAG8448463.1"/>
    <property type="molecule type" value="Genomic_DNA"/>
</dbReference>
<gene>
    <name evidence="2" type="ORF">DERYTH_LOCUS367</name>
</gene>
<sequence length="89" mass="10503">MDTGEVEKLVKQRLKDEKQGNEIRILQDKISEIKEFRDKLQTLEGHTRDLTSEIKESRNKFQTLEGHTSDLTSEIKEFRNKFQTLEGHT</sequence>
<name>A0A9N8VA60_9GLOM</name>
<reference evidence="2" key="1">
    <citation type="submission" date="2021-06" db="EMBL/GenBank/DDBJ databases">
        <authorList>
            <person name="Kallberg Y."/>
            <person name="Tangrot J."/>
            <person name="Rosling A."/>
        </authorList>
    </citation>
    <scope>NUCLEOTIDE SEQUENCE</scope>
    <source>
        <strain evidence="2">MA453B</strain>
    </source>
</reference>
<dbReference type="Gene3D" id="6.10.140.920">
    <property type="match status" value="1"/>
</dbReference>
<accession>A0A9N8VA60</accession>
<protein>
    <submittedName>
        <fullName evidence="2">19294_t:CDS:1</fullName>
    </submittedName>
</protein>
<keyword evidence="3" id="KW-1185">Reference proteome</keyword>
<feature type="coiled-coil region" evidence="1">
    <location>
        <begin position="26"/>
        <end position="60"/>
    </location>
</feature>
<proteinExistence type="predicted"/>
<evidence type="ECO:0000313" key="3">
    <source>
        <dbReference type="Proteomes" id="UP000789405"/>
    </source>
</evidence>
<organism evidence="2 3">
    <name type="scientific">Dentiscutata erythropus</name>
    <dbReference type="NCBI Taxonomy" id="1348616"/>
    <lineage>
        <taxon>Eukaryota</taxon>
        <taxon>Fungi</taxon>
        <taxon>Fungi incertae sedis</taxon>
        <taxon>Mucoromycota</taxon>
        <taxon>Glomeromycotina</taxon>
        <taxon>Glomeromycetes</taxon>
        <taxon>Diversisporales</taxon>
        <taxon>Gigasporaceae</taxon>
        <taxon>Dentiscutata</taxon>
    </lineage>
</organism>
<dbReference type="Proteomes" id="UP000789405">
    <property type="component" value="Unassembled WGS sequence"/>
</dbReference>